<dbReference type="Proteomes" id="UP000184139">
    <property type="component" value="Unassembled WGS sequence"/>
</dbReference>
<sequence>MDRVNFLHIGTCSWKYDSWRGIVYPESGAVNYLHEYGKHYSTVEVDQWFWSLFSGNKVVLPKRSVIAEYAASIPDDFVFGIKVPNSITLTHHYSKGKKGPLLPNPHFLSINLMQQFLKAIEPLGKHIGPLIFQFEYLNKTKMSGLDEFLSVFGEFADHLPGGFIYCLETRNRNYLQSRYFELLVKHDVYHVFLHGYYMPPIFEVYDQFRESINDLTIIRLLGSDRQEIEKQTDEDWSRIVAPKDEEISRLASMVADLRVRQVETYLYVNNHFEGSAPRTIARIEKALNGS</sequence>
<dbReference type="Pfam" id="PF01904">
    <property type="entry name" value="DUF72"/>
    <property type="match status" value="1"/>
</dbReference>
<dbReference type="AlphaFoldDB" id="A0A1M5YQ18"/>
<name>A0A1M5YQ18_9BACT</name>
<dbReference type="STRING" id="1121409.SAMN02745124_04320"/>
<proteinExistence type="predicted"/>
<dbReference type="EMBL" id="FQXS01000050">
    <property type="protein sequence ID" value="SHI14187.1"/>
    <property type="molecule type" value="Genomic_DNA"/>
</dbReference>
<evidence type="ECO:0000313" key="2">
    <source>
        <dbReference type="Proteomes" id="UP000184139"/>
    </source>
</evidence>
<reference evidence="1 2" key="1">
    <citation type="submission" date="2016-11" db="EMBL/GenBank/DDBJ databases">
        <authorList>
            <person name="Jaros S."/>
            <person name="Januszkiewicz K."/>
            <person name="Wedrychowicz H."/>
        </authorList>
    </citation>
    <scope>NUCLEOTIDE SEQUENCE [LARGE SCALE GENOMIC DNA]</scope>
    <source>
        <strain evidence="1 2">DSM 9705</strain>
    </source>
</reference>
<protein>
    <submittedName>
        <fullName evidence="1">Uncharacterized conserved protein YecE, DUF72 family</fullName>
    </submittedName>
</protein>
<dbReference type="RefSeq" id="WP_073379337.1">
    <property type="nucleotide sequence ID" value="NZ_FQXS01000050.1"/>
</dbReference>
<evidence type="ECO:0000313" key="1">
    <source>
        <dbReference type="EMBL" id="SHI14187.1"/>
    </source>
</evidence>
<dbReference type="InterPro" id="IPR036520">
    <property type="entry name" value="UPF0759_sf"/>
</dbReference>
<dbReference type="Gene3D" id="3.20.20.410">
    <property type="entry name" value="Protein of unknown function UPF0759"/>
    <property type="match status" value="1"/>
</dbReference>
<dbReference type="PANTHER" id="PTHR30348:SF4">
    <property type="entry name" value="DUF72 DOMAIN-CONTAINING PROTEIN"/>
    <property type="match status" value="1"/>
</dbReference>
<dbReference type="OrthoDB" id="9780310at2"/>
<organism evidence="1 2">
    <name type="scientific">Desulfofustis glycolicus DSM 9705</name>
    <dbReference type="NCBI Taxonomy" id="1121409"/>
    <lineage>
        <taxon>Bacteria</taxon>
        <taxon>Pseudomonadati</taxon>
        <taxon>Thermodesulfobacteriota</taxon>
        <taxon>Desulfobulbia</taxon>
        <taxon>Desulfobulbales</taxon>
        <taxon>Desulfocapsaceae</taxon>
        <taxon>Desulfofustis</taxon>
    </lineage>
</organism>
<dbReference type="PANTHER" id="PTHR30348">
    <property type="entry name" value="UNCHARACTERIZED PROTEIN YECE"/>
    <property type="match status" value="1"/>
</dbReference>
<keyword evidence="2" id="KW-1185">Reference proteome</keyword>
<accession>A0A1M5YQ18</accession>
<gene>
    <name evidence="1" type="ORF">SAMN02745124_04320</name>
</gene>
<dbReference type="InterPro" id="IPR002763">
    <property type="entry name" value="DUF72"/>
</dbReference>
<dbReference type="SUPFAM" id="SSF117396">
    <property type="entry name" value="TM1631-like"/>
    <property type="match status" value="1"/>
</dbReference>